<keyword evidence="2" id="KW-1185">Reference proteome</keyword>
<accession>A0A8S1F3Z3</accession>
<dbReference type="Proteomes" id="UP000494206">
    <property type="component" value="Unassembled WGS sequence"/>
</dbReference>
<dbReference type="AlphaFoldDB" id="A0A8S1F3Z3"/>
<proteinExistence type="predicted"/>
<sequence length="285" mass="32654">MDANYRFRNKECSRDLLEDLYECGGIGDDDIIGIDWLNNGSWTTYKLSSLEYSEYFRETENLQLHQNHLERAKIPAKLRMVNLNQSTIRSGVSEKKNSLDFPPTDFISGLLEIINILPQVSRPKEERNETFLAEKNDPRLPLIDSCSPELAVPGSVEIINILPQIPPPKEDRDEALAVPHDSENGLLEIINILSRVPRPKEDCDETLAVPHDSENEKPETSTLTEMPQIQVIKEDVDILEMSNSKENNEREDCHKLESEKIDKNDPAIESYQNSLFSWCCCARLW</sequence>
<evidence type="ECO:0000313" key="2">
    <source>
        <dbReference type="Proteomes" id="UP000494206"/>
    </source>
</evidence>
<dbReference type="EMBL" id="CADEPM010000011">
    <property type="protein sequence ID" value="CAB3410517.1"/>
    <property type="molecule type" value="Genomic_DNA"/>
</dbReference>
<name>A0A8S1F3Z3_9PELO</name>
<gene>
    <name evidence="1" type="ORF">CBOVIS_LOCUS12036</name>
</gene>
<evidence type="ECO:0000313" key="1">
    <source>
        <dbReference type="EMBL" id="CAB3410517.1"/>
    </source>
</evidence>
<protein>
    <submittedName>
        <fullName evidence="1">Uncharacterized protein</fullName>
    </submittedName>
</protein>
<organism evidence="1 2">
    <name type="scientific">Caenorhabditis bovis</name>
    <dbReference type="NCBI Taxonomy" id="2654633"/>
    <lineage>
        <taxon>Eukaryota</taxon>
        <taxon>Metazoa</taxon>
        <taxon>Ecdysozoa</taxon>
        <taxon>Nematoda</taxon>
        <taxon>Chromadorea</taxon>
        <taxon>Rhabditida</taxon>
        <taxon>Rhabditina</taxon>
        <taxon>Rhabditomorpha</taxon>
        <taxon>Rhabditoidea</taxon>
        <taxon>Rhabditidae</taxon>
        <taxon>Peloderinae</taxon>
        <taxon>Caenorhabditis</taxon>
    </lineage>
</organism>
<comment type="caution">
    <text evidence="1">The sequence shown here is derived from an EMBL/GenBank/DDBJ whole genome shotgun (WGS) entry which is preliminary data.</text>
</comment>
<reference evidence="1 2" key="1">
    <citation type="submission" date="2020-04" db="EMBL/GenBank/DDBJ databases">
        <authorList>
            <person name="Laetsch R D."/>
            <person name="Stevens L."/>
            <person name="Kumar S."/>
            <person name="Blaxter L. M."/>
        </authorList>
    </citation>
    <scope>NUCLEOTIDE SEQUENCE [LARGE SCALE GENOMIC DNA]</scope>
</reference>